<evidence type="ECO:0000313" key="1">
    <source>
        <dbReference type="EMBL" id="KKZ95375.1"/>
    </source>
</evidence>
<reference evidence="2" key="2">
    <citation type="submission" date="2015-04" db="EMBL/GenBank/DDBJ databases">
        <title>Draft Genome Sequences of Eight Spore-Forming Food Isolates of Bacillus cereus Genome sequencing.</title>
        <authorList>
            <person name="Krawcyk A.O."/>
            <person name="de Jong A."/>
            <person name="Eijlander R.T."/>
            <person name="Berendsen E.M."/>
            <person name="Holsappel S."/>
            <person name="Wells-Bennik M."/>
            <person name="Kuipers O.P."/>
        </authorList>
    </citation>
    <scope>NUCLEOTIDE SEQUENCE [LARGE SCALE GENOMIC DNA]</scope>
    <source>
        <strain evidence="2">B4147</strain>
    </source>
</reference>
<protein>
    <submittedName>
        <fullName evidence="1">Uncharacterized protein</fullName>
    </submittedName>
</protein>
<organism evidence="1 2">
    <name type="scientific">Bacillus wiedmannii</name>
    <dbReference type="NCBI Taxonomy" id="1890302"/>
    <lineage>
        <taxon>Bacteria</taxon>
        <taxon>Bacillati</taxon>
        <taxon>Bacillota</taxon>
        <taxon>Bacilli</taxon>
        <taxon>Bacillales</taxon>
        <taxon>Bacillaceae</taxon>
        <taxon>Bacillus</taxon>
        <taxon>Bacillus cereus group</taxon>
    </lineage>
</organism>
<gene>
    <name evidence="1" type="ORF">B4147_3247</name>
</gene>
<proteinExistence type="predicted"/>
<dbReference type="AlphaFoldDB" id="A0A0G8C6I4"/>
<comment type="caution">
    <text evidence="1">The sequence shown here is derived from an EMBL/GenBank/DDBJ whole genome shotgun (WGS) entry which is preliminary data.</text>
</comment>
<sequence>MRLVMNYYLKCLKLPSQYEVGSFKHYLFIEEVADDFGLH</sequence>
<dbReference type="Proteomes" id="UP000035350">
    <property type="component" value="Unassembled WGS sequence"/>
</dbReference>
<name>A0A0G8C6I4_9BACI</name>
<dbReference type="EMBL" id="LCYN01000019">
    <property type="protein sequence ID" value="KKZ95375.1"/>
    <property type="molecule type" value="Genomic_DNA"/>
</dbReference>
<reference evidence="1 2" key="1">
    <citation type="journal article" date="2015" name="Genome Announc.">
        <title>Next-Generation Whole-Genome Sequencing of Eight Strains of Bacillus cereus, Isolated from Food.</title>
        <authorList>
            <person name="Krawczyk A.O."/>
            <person name="de Jong A."/>
            <person name="Eijlander R.T."/>
            <person name="Berendsen E.M."/>
            <person name="Holsappel S."/>
            <person name="Wells-Bennik M.H."/>
            <person name="Kuipers O.P."/>
        </authorList>
    </citation>
    <scope>NUCLEOTIDE SEQUENCE [LARGE SCALE GENOMIC DNA]</scope>
    <source>
        <strain evidence="1 2">B4147</strain>
    </source>
</reference>
<evidence type="ECO:0000313" key="2">
    <source>
        <dbReference type="Proteomes" id="UP000035350"/>
    </source>
</evidence>
<accession>A0A0G8C6I4</accession>